<proteinExistence type="predicted"/>
<name>A0AAE3IRZ7_9BACI</name>
<evidence type="ECO:0000313" key="1">
    <source>
        <dbReference type="EMBL" id="MCU9613535.1"/>
    </source>
</evidence>
<dbReference type="PANTHER" id="PTHR37953:SF1">
    <property type="entry name" value="UPF0127 PROTEIN MJ1496"/>
    <property type="match status" value="1"/>
</dbReference>
<keyword evidence="2" id="KW-1185">Reference proteome</keyword>
<dbReference type="PANTHER" id="PTHR37953">
    <property type="entry name" value="UPF0127 PROTEIN MJ1496"/>
    <property type="match status" value="1"/>
</dbReference>
<dbReference type="Pfam" id="PF02643">
    <property type="entry name" value="DUF192"/>
    <property type="match status" value="1"/>
</dbReference>
<protein>
    <submittedName>
        <fullName evidence="1">DUF192 domain-containing protein</fullName>
    </submittedName>
</protein>
<organism evidence="1 2">
    <name type="scientific">Perspicuibacillus lycopersici</name>
    <dbReference type="NCBI Taxonomy" id="1325689"/>
    <lineage>
        <taxon>Bacteria</taxon>
        <taxon>Bacillati</taxon>
        <taxon>Bacillota</taxon>
        <taxon>Bacilli</taxon>
        <taxon>Bacillales</taxon>
        <taxon>Bacillaceae</taxon>
        <taxon>Perspicuibacillus</taxon>
    </lineage>
</organism>
<dbReference type="Gene3D" id="2.60.120.1140">
    <property type="entry name" value="Protein of unknown function DUF192"/>
    <property type="match status" value="1"/>
</dbReference>
<sequence length="112" mass="13092">MRVFKDAYIEQIPIKIHMYHTFSKRLRGLMFRKKPLNAEGILLTPCNSIHMFFMYIAIDAVFLDNNDQIVYQKENVKPWTVILPKKNAVSVLELPVGTISTYSLRIGNKLEY</sequence>
<dbReference type="InterPro" id="IPR003795">
    <property type="entry name" value="DUF192"/>
</dbReference>
<dbReference type="InterPro" id="IPR038695">
    <property type="entry name" value="Saro_0823-like_sf"/>
</dbReference>
<dbReference type="EMBL" id="JAOUSF010000003">
    <property type="protein sequence ID" value="MCU9613535.1"/>
    <property type="molecule type" value="Genomic_DNA"/>
</dbReference>
<reference evidence="1" key="1">
    <citation type="submission" date="2022-10" db="EMBL/GenBank/DDBJ databases">
        <title>Description of Fervidibacillus gen. nov. in the family Fervidibacillaceae fam. nov. with two species, Fervidibacillus albus sp. nov., and Fervidibacillus halotolerans sp. nov., isolated from tidal flat sediments.</title>
        <authorList>
            <person name="Kwon K.K."/>
            <person name="Yang S.-H."/>
        </authorList>
    </citation>
    <scope>NUCLEOTIDE SEQUENCE</scope>
    <source>
        <strain evidence="1">JCM 19140</strain>
    </source>
</reference>
<dbReference type="Proteomes" id="UP001209318">
    <property type="component" value="Unassembled WGS sequence"/>
</dbReference>
<gene>
    <name evidence="1" type="ORF">OEV98_08185</name>
</gene>
<comment type="caution">
    <text evidence="1">The sequence shown here is derived from an EMBL/GenBank/DDBJ whole genome shotgun (WGS) entry which is preliminary data.</text>
</comment>
<accession>A0AAE3IRZ7</accession>
<evidence type="ECO:0000313" key="2">
    <source>
        <dbReference type="Proteomes" id="UP001209318"/>
    </source>
</evidence>
<dbReference type="AlphaFoldDB" id="A0AAE3IRZ7"/>
<dbReference type="RefSeq" id="WP_263072774.1">
    <property type="nucleotide sequence ID" value="NZ_JAOUSF010000003.1"/>
</dbReference>